<dbReference type="GO" id="GO:0005524">
    <property type="term" value="F:ATP binding"/>
    <property type="evidence" value="ECO:0007669"/>
    <property type="project" value="UniProtKB-KW"/>
</dbReference>
<feature type="region of interest" description="Disordered" evidence="7">
    <location>
        <begin position="357"/>
        <end position="376"/>
    </location>
</feature>
<dbReference type="Gene3D" id="1.20.5.4820">
    <property type="match status" value="1"/>
</dbReference>
<dbReference type="GO" id="GO:0005737">
    <property type="term" value="C:cytoplasm"/>
    <property type="evidence" value="ECO:0007669"/>
    <property type="project" value="TreeGrafter"/>
</dbReference>
<dbReference type="Gene3D" id="1.20.58.530">
    <property type="match status" value="1"/>
</dbReference>
<name>A0A813K3W1_POLGL</name>
<comment type="caution">
    <text evidence="6">Lacks conserved residue(s) required for the propagation of feature annotation.</text>
</comment>
<dbReference type="SUPFAM" id="SSF52540">
    <property type="entry name" value="P-loop containing nucleoside triphosphate hydrolases"/>
    <property type="match status" value="1"/>
</dbReference>
<feature type="region of interest" description="Disordered" evidence="7">
    <location>
        <begin position="383"/>
        <end position="432"/>
    </location>
</feature>
<dbReference type="GO" id="GO:0016020">
    <property type="term" value="C:membrane"/>
    <property type="evidence" value="ECO:0007669"/>
    <property type="project" value="TreeGrafter"/>
</dbReference>
<dbReference type="InterPro" id="IPR036961">
    <property type="entry name" value="Kinesin_motor_dom_sf"/>
</dbReference>
<proteinExistence type="inferred from homology"/>
<keyword evidence="3 6" id="KW-0518">Myosin</keyword>
<dbReference type="Gene3D" id="3.40.850.10">
    <property type="entry name" value="Kinesin motor domain"/>
    <property type="match status" value="1"/>
</dbReference>
<dbReference type="PANTHER" id="PTHR13140:SF845">
    <property type="entry name" value="MYOSIN-LIKE PROTEIN"/>
    <property type="match status" value="1"/>
</dbReference>
<keyword evidence="1" id="KW-0547">Nucleotide-binding</keyword>
<evidence type="ECO:0000256" key="4">
    <source>
        <dbReference type="ARBA" id="ARBA00023175"/>
    </source>
</evidence>
<comment type="similarity">
    <text evidence="6">Belongs to the TRAFAC class myosin-kinesin ATPase superfamily. Myosin family.</text>
</comment>
<evidence type="ECO:0000313" key="9">
    <source>
        <dbReference type="EMBL" id="CAE8690784.1"/>
    </source>
</evidence>
<feature type="domain" description="Myosin motor" evidence="8">
    <location>
        <begin position="1"/>
        <end position="255"/>
    </location>
</feature>
<evidence type="ECO:0000256" key="3">
    <source>
        <dbReference type="ARBA" id="ARBA00023123"/>
    </source>
</evidence>
<evidence type="ECO:0000259" key="8">
    <source>
        <dbReference type="PROSITE" id="PS51456"/>
    </source>
</evidence>
<feature type="region of interest" description="Actin-binding" evidence="6">
    <location>
        <begin position="135"/>
        <end position="157"/>
    </location>
</feature>
<dbReference type="GO" id="GO:0016459">
    <property type="term" value="C:myosin complex"/>
    <property type="evidence" value="ECO:0007669"/>
    <property type="project" value="UniProtKB-KW"/>
</dbReference>
<evidence type="ECO:0000256" key="6">
    <source>
        <dbReference type="PROSITE-ProRule" id="PRU00782"/>
    </source>
</evidence>
<keyword evidence="5 6" id="KW-0009">Actin-binding</keyword>
<comment type="caution">
    <text evidence="9">The sequence shown here is derived from an EMBL/GenBank/DDBJ whole genome shotgun (WGS) entry which is preliminary data.</text>
</comment>
<dbReference type="PROSITE" id="PS51456">
    <property type="entry name" value="MYOSIN_MOTOR"/>
    <property type="match status" value="1"/>
</dbReference>
<dbReference type="GO" id="GO:0007015">
    <property type="term" value="P:actin filament organization"/>
    <property type="evidence" value="ECO:0007669"/>
    <property type="project" value="TreeGrafter"/>
</dbReference>
<gene>
    <name evidence="9" type="ORF">PGLA2088_LOCUS27109</name>
</gene>
<keyword evidence="2" id="KW-0067">ATP-binding</keyword>
<reference evidence="9" key="1">
    <citation type="submission" date="2021-02" db="EMBL/GenBank/DDBJ databases">
        <authorList>
            <person name="Dougan E. K."/>
            <person name="Rhodes N."/>
            <person name="Thang M."/>
            <person name="Chan C."/>
        </authorList>
    </citation>
    <scope>NUCLEOTIDE SEQUENCE</scope>
</reference>
<dbReference type="InterPro" id="IPR001609">
    <property type="entry name" value="Myosin_head_motor_dom-like"/>
</dbReference>
<evidence type="ECO:0000256" key="1">
    <source>
        <dbReference type="ARBA" id="ARBA00022741"/>
    </source>
</evidence>
<dbReference type="AlphaFoldDB" id="A0A813K3W1"/>
<dbReference type="Pfam" id="PF00063">
    <property type="entry name" value="Myosin_head"/>
    <property type="match status" value="1"/>
</dbReference>
<dbReference type="InterPro" id="IPR027417">
    <property type="entry name" value="P-loop_NTPase"/>
</dbReference>
<sequence>MRRWRNFSNASDSSFCETVRRSAATAPGSSSQDERGPAGRKHQAIRLPRLQRQGRSVSQMRGAFVISHYAGQVEYTQDGWMDGNDAQPLAEVEALLGSASSHLVRSMACTSASGTTEDHGKRQFKSASHQHRRALDELLSTLGSARLHFIRCFRPNQQQEPGLVDRQYLLEQLRSCGTGQLMQVMHQGFPHRVSLQEVAAKFGPLLPERLRRSSPQSIVRVLMHAYGVPKGEWAVGVTQLFLKAGQLAALDDLRRGHGCLDPDILARAVRDLVRSRWRKAVNVICLVRYLTQLAMEQQRRRRRRRLRSVFLLVSFTVRLNGLVKARHAAARSVLEMQQGSAAEPSADDKTSLRVRRMVPSPARRPSGALPVADTMVPMDEDTTILPGLSQVGDCEDLQPLPPQKRPRPHPRSVREEGGILLEQAPKRRLFDQ</sequence>
<feature type="region of interest" description="Disordered" evidence="7">
    <location>
        <begin position="18"/>
        <end position="43"/>
    </location>
</feature>
<accession>A0A813K3W1</accession>
<keyword evidence="4" id="KW-0505">Motor protein</keyword>
<dbReference type="GO" id="GO:0051015">
    <property type="term" value="F:actin filament binding"/>
    <property type="evidence" value="ECO:0007669"/>
    <property type="project" value="TreeGrafter"/>
</dbReference>
<dbReference type="GO" id="GO:0000146">
    <property type="term" value="F:microfilament motor activity"/>
    <property type="evidence" value="ECO:0007669"/>
    <property type="project" value="TreeGrafter"/>
</dbReference>
<evidence type="ECO:0000256" key="2">
    <source>
        <dbReference type="ARBA" id="ARBA00022840"/>
    </source>
</evidence>
<evidence type="ECO:0000256" key="5">
    <source>
        <dbReference type="ARBA" id="ARBA00023203"/>
    </source>
</evidence>
<dbReference type="SMART" id="SM00242">
    <property type="entry name" value="MYSc"/>
    <property type="match status" value="1"/>
</dbReference>
<dbReference type="Proteomes" id="UP000626109">
    <property type="component" value="Unassembled WGS sequence"/>
</dbReference>
<evidence type="ECO:0000256" key="7">
    <source>
        <dbReference type="SAM" id="MobiDB-lite"/>
    </source>
</evidence>
<organism evidence="9 10">
    <name type="scientific">Polarella glacialis</name>
    <name type="common">Dinoflagellate</name>
    <dbReference type="NCBI Taxonomy" id="89957"/>
    <lineage>
        <taxon>Eukaryota</taxon>
        <taxon>Sar</taxon>
        <taxon>Alveolata</taxon>
        <taxon>Dinophyceae</taxon>
        <taxon>Suessiales</taxon>
        <taxon>Suessiaceae</taxon>
        <taxon>Polarella</taxon>
    </lineage>
</organism>
<evidence type="ECO:0000313" key="10">
    <source>
        <dbReference type="Proteomes" id="UP000626109"/>
    </source>
</evidence>
<dbReference type="PANTHER" id="PTHR13140">
    <property type="entry name" value="MYOSIN"/>
    <property type="match status" value="1"/>
</dbReference>
<dbReference type="EMBL" id="CAJNNW010027322">
    <property type="protein sequence ID" value="CAE8690784.1"/>
    <property type="molecule type" value="Genomic_DNA"/>
</dbReference>
<protein>
    <recommendedName>
        <fullName evidence="8">Myosin motor domain-containing protein</fullName>
    </recommendedName>
</protein>